<dbReference type="GO" id="GO:0015020">
    <property type="term" value="F:glucuronosyltransferase activity"/>
    <property type="evidence" value="ECO:0007669"/>
    <property type="project" value="UniProtKB-EC"/>
</dbReference>
<dbReference type="CDD" id="cd03784">
    <property type="entry name" value="GT1_Gtf-like"/>
    <property type="match status" value="1"/>
</dbReference>
<keyword evidence="6" id="KW-0812">Transmembrane</keyword>
<evidence type="ECO:0000256" key="3">
    <source>
        <dbReference type="ARBA" id="ARBA00022676"/>
    </source>
</evidence>
<dbReference type="EMBL" id="JABEBT010000087">
    <property type="protein sequence ID" value="KAF7633026.1"/>
    <property type="molecule type" value="Genomic_DNA"/>
</dbReference>
<comment type="similarity">
    <text evidence="1">Belongs to the UDP-glycosyltransferase family.</text>
</comment>
<comment type="caution">
    <text evidence="7">The sequence shown here is derived from an EMBL/GenBank/DDBJ whole genome shotgun (WGS) entry which is preliminary data.</text>
</comment>
<evidence type="ECO:0000256" key="5">
    <source>
        <dbReference type="ARBA" id="ARBA00047475"/>
    </source>
</evidence>
<feature type="transmembrane region" description="Helical" evidence="6">
    <location>
        <begin position="320"/>
        <end position="346"/>
    </location>
</feature>
<dbReference type="PANTHER" id="PTHR48043">
    <property type="entry name" value="EG:EG0003.4 PROTEIN-RELATED"/>
    <property type="match status" value="1"/>
</dbReference>
<reference evidence="7" key="1">
    <citation type="journal article" date="2020" name="Ecol. Evol.">
        <title>Genome structure and content of the rice root-knot nematode (Meloidogyne graminicola).</title>
        <authorList>
            <person name="Phan N.T."/>
            <person name="Danchin E.G.J."/>
            <person name="Klopp C."/>
            <person name="Perfus-Barbeoch L."/>
            <person name="Kozlowski D.K."/>
            <person name="Koutsovoulos G.D."/>
            <person name="Lopez-Roques C."/>
            <person name="Bouchez O."/>
            <person name="Zahm M."/>
            <person name="Besnard G."/>
            <person name="Bellafiore S."/>
        </authorList>
    </citation>
    <scope>NUCLEOTIDE SEQUENCE</scope>
    <source>
        <strain evidence="7">VN-18</strain>
    </source>
</reference>
<keyword evidence="8" id="KW-1185">Reference proteome</keyword>
<dbReference type="AlphaFoldDB" id="A0A8S9ZI96"/>
<dbReference type="Gene3D" id="3.40.50.2000">
    <property type="entry name" value="Glycogen Phosphorylase B"/>
    <property type="match status" value="1"/>
</dbReference>
<evidence type="ECO:0000256" key="2">
    <source>
        <dbReference type="ARBA" id="ARBA00012544"/>
    </source>
</evidence>
<dbReference type="OrthoDB" id="416356at2759"/>
<dbReference type="PANTHER" id="PTHR48043:SF143">
    <property type="entry name" value="UDP-GLUCURONOSYLTRANSFERASE"/>
    <property type="match status" value="1"/>
</dbReference>
<evidence type="ECO:0000313" key="8">
    <source>
        <dbReference type="Proteomes" id="UP000605970"/>
    </source>
</evidence>
<dbReference type="Pfam" id="PF00201">
    <property type="entry name" value="UDPGT"/>
    <property type="match status" value="2"/>
</dbReference>
<sequence length="367" mass="42755">LSNPITEHTSSVIGLPYPTSYVPGLTLSGYSDKMSIFERFNNFFFQLASYYLSFEEYDSLTLIMRKHFGQGFPDIRQIVRDSPFILVNADEFVDFPRPLFSNIIYIGGIDEIDNKLNKSFPQLPEQLNLEMKKGNKGIILFSVGTVICSKELPKSFIFNLFETFKQIKDYHFILKMDVKDKFYYYLKGHPRIKLFITHSGYNSLLEAAKSGVPVLSIPFFLDQFRNARIPERNGWGINFDKRLLLKSSNEFKDAIINILEDKRFKLNAERTKKLIMTKPFSSEQRLLASFKFLEQNGGNMKELLPESRNLSTIELYNLDIIFLIIICLVFVFLTIFISFQIILILLRKSLKKGDKKYIENKIIKKIQ</sequence>
<keyword evidence="4" id="KW-0808">Transferase</keyword>
<evidence type="ECO:0000313" key="7">
    <source>
        <dbReference type="EMBL" id="KAF7633026.1"/>
    </source>
</evidence>
<accession>A0A8S9ZI96</accession>
<evidence type="ECO:0000256" key="4">
    <source>
        <dbReference type="ARBA" id="ARBA00022679"/>
    </source>
</evidence>
<feature type="non-terminal residue" evidence="7">
    <location>
        <position position="367"/>
    </location>
</feature>
<keyword evidence="3" id="KW-0328">Glycosyltransferase</keyword>
<dbReference type="Proteomes" id="UP000605970">
    <property type="component" value="Unassembled WGS sequence"/>
</dbReference>
<evidence type="ECO:0000256" key="6">
    <source>
        <dbReference type="SAM" id="Phobius"/>
    </source>
</evidence>
<organism evidence="7 8">
    <name type="scientific">Meloidogyne graminicola</name>
    <dbReference type="NCBI Taxonomy" id="189291"/>
    <lineage>
        <taxon>Eukaryota</taxon>
        <taxon>Metazoa</taxon>
        <taxon>Ecdysozoa</taxon>
        <taxon>Nematoda</taxon>
        <taxon>Chromadorea</taxon>
        <taxon>Rhabditida</taxon>
        <taxon>Tylenchina</taxon>
        <taxon>Tylenchomorpha</taxon>
        <taxon>Tylenchoidea</taxon>
        <taxon>Meloidogynidae</taxon>
        <taxon>Meloidogyninae</taxon>
        <taxon>Meloidogyne</taxon>
    </lineage>
</organism>
<keyword evidence="6" id="KW-1133">Transmembrane helix</keyword>
<name>A0A8S9ZI96_9BILA</name>
<proteinExistence type="inferred from homology"/>
<evidence type="ECO:0000256" key="1">
    <source>
        <dbReference type="ARBA" id="ARBA00009995"/>
    </source>
</evidence>
<keyword evidence="6" id="KW-0472">Membrane</keyword>
<dbReference type="SUPFAM" id="SSF53756">
    <property type="entry name" value="UDP-Glycosyltransferase/glycogen phosphorylase"/>
    <property type="match status" value="1"/>
</dbReference>
<dbReference type="EC" id="2.4.1.17" evidence="2"/>
<gene>
    <name evidence="7" type="ORF">Mgra_00007607</name>
</gene>
<protein>
    <recommendedName>
        <fullName evidence="2">glucuronosyltransferase</fullName>
        <ecNumber evidence="2">2.4.1.17</ecNumber>
    </recommendedName>
</protein>
<comment type="catalytic activity">
    <reaction evidence="5">
        <text>glucuronate acceptor + UDP-alpha-D-glucuronate = acceptor beta-D-glucuronoside + UDP + H(+)</text>
        <dbReference type="Rhea" id="RHEA:21032"/>
        <dbReference type="ChEBI" id="CHEBI:15378"/>
        <dbReference type="ChEBI" id="CHEBI:58052"/>
        <dbReference type="ChEBI" id="CHEBI:58223"/>
        <dbReference type="ChEBI" id="CHEBI:132367"/>
        <dbReference type="ChEBI" id="CHEBI:132368"/>
        <dbReference type="EC" id="2.4.1.17"/>
    </reaction>
</comment>
<dbReference type="InterPro" id="IPR050271">
    <property type="entry name" value="UDP-glycosyltransferase"/>
</dbReference>
<dbReference type="InterPro" id="IPR002213">
    <property type="entry name" value="UDP_glucos_trans"/>
</dbReference>